<name>A0A2U8FGL2_9PAST</name>
<organism evidence="1 2">
    <name type="scientific">Actinobacillus porcitonsillarum</name>
    <dbReference type="NCBI Taxonomy" id="189834"/>
    <lineage>
        <taxon>Bacteria</taxon>
        <taxon>Pseudomonadati</taxon>
        <taxon>Pseudomonadota</taxon>
        <taxon>Gammaproteobacteria</taxon>
        <taxon>Pasteurellales</taxon>
        <taxon>Pasteurellaceae</taxon>
        <taxon>Actinobacillus</taxon>
    </lineage>
</organism>
<sequence>MLLLNVLLKVYYFGLRGETKRETKKPQTVAVQGFLLRSVTLVYFNLLASSELYAKIPCYTKILLDSEIQLGTKLGTKKFTALECC</sequence>
<keyword evidence="2" id="KW-1185">Reference proteome</keyword>
<evidence type="ECO:0000313" key="1">
    <source>
        <dbReference type="EMBL" id="AWI50109.1"/>
    </source>
</evidence>
<reference evidence="2" key="1">
    <citation type="submission" date="2018-05" db="EMBL/GenBank/DDBJ databases">
        <title>Complete genome sequence of Actinobacillus porcitonsillarum reference strain 9953L55 (CCUG 46996).</title>
        <authorList>
            <person name="Dona V."/>
            <person name="Perreten V."/>
        </authorList>
    </citation>
    <scope>NUCLEOTIDE SEQUENCE [LARGE SCALE GENOMIC DNA]</scope>
    <source>
        <strain evidence="2">9953L55</strain>
    </source>
</reference>
<dbReference type="KEGG" id="apor:DDU33_00715"/>
<evidence type="ECO:0000313" key="2">
    <source>
        <dbReference type="Proteomes" id="UP000244920"/>
    </source>
</evidence>
<dbReference type="AlphaFoldDB" id="A0A2U8FGL2"/>
<dbReference type="EMBL" id="CP029206">
    <property type="protein sequence ID" value="AWI50109.1"/>
    <property type="molecule type" value="Genomic_DNA"/>
</dbReference>
<proteinExistence type="predicted"/>
<accession>A0A2U8FGL2</accession>
<protein>
    <submittedName>
        <fullName evidence="1">Uncharacterized protein</fullName>
    </submittedName>
</protein>
<dbReference type="Proteomes" id="UP000244920">
    <property type="component" value="Chromosome"/>
</dbReference>
<gene>
    <name evidence="1" type="ORF">DDU33_00715</name>
</gene>